<accession>A0A1I3BL16</accession>
<organism evidence="2 3">
    <name type="scientific">Paracoccus aminovorans</name>
    <dbReference type="NCBI Taxonomy" id="34004"/>
    <lineage>
        <taxon>Bacteria</taxon>
        <taxon>Pseudomonadati</taxon>
        <taxon>Pseudomonadota</taxon>
        <taxon>Alphaproteobacteria</taxon>
        <taxon>Rhodobacterales</taxon>
        <taxon>Paracoccaceae</taxon>
        <taxon>Paracoccus</taxon>
    </lineage>
</organism>
<proteinExistence type="predicted"/>
<dbReference type="Pfam" id="PF06568">
    <property type="entry name" value="YjiS-like"/>
    <property type="match status" value="1"/>
</dbReference>
<dbReference type="AlphaFoldDB" id="A0A1I3BL16"/>
<evidence type="ECO:0000259" key="1">
    <source>
        <dbReference type="Pfam" id="PF06568"/>
    </source>
</evidence>
<feature type="domain" description="YjiS-like" evidence="1">
    <location>
        <begin position="28"/>
        <end position="63"/>
    </location>
</feature>
<dbReference type="RefSeq" id="WP_074968664.1">
    <property type="nucleotide sequence ID" value="NZ_CBCRYP010000036.1"/>
</dbReference>
<dbReference type="OrthoDB" id="8244198at2"/>
<reference evidence="2 3" key="1">
    <citation type="submission" date="2016-10" db="EMBL/GenBank/DDBJ databases">
        <authorList>
            <person name="de Groot N.N."/>
        </authorList>
    </citation>
    <scope>NUCLEOTIDE SEQUENCE [LARGE SCALE GENOMIC DNA]</scope>
    <source>
        <strain evidence="2 3">DSM 8537</strain>
    </source>
</reference>
<evidence type="ECO:0000313" key="2">
    <source>
        <dbReference type="EMBL" id="SFH62451.1"/>
    </source>
</evidence>
<dbReference type="EMBL" id="FOPU01000022">
    <property type="protein sequence ID" value="SFH62451.1"/>
    <property type="molecule type" value="Genomic_DNA"/>
</dbReference>
<name>A0A1I3BL16_9RHOB</name>
<evidence type="ECO:0000313" key="3">
    <source>
        <dbReference type="Proteomes" id="UP000183635"/>
    </source>
</evidence>
<gene>
    <name evidence="2" type="ORF">SAMN04488021_12245</name>
</gene>
<dbReference type="STRING" id="34004.SAMN04488021_12245"/>
<keyword evidence="3" id="KW-1185">Reference proteome</keyword>
<dbReference type="InterPro" id="IPR009506">
    <property type="entry name" value="YjiS-like"/>
</dbReference>
<sequence>MAVLDLIHGGVHRNTAGNGSIAKFVAAIRETLARRSVYRQTLRELNQLSNRDLADLGLHRANIPSVARQAAYGTR</sequence>
<dbReference type="Proteomes" id="UP000183635">
    <property type="component" value="Unassembled WGS sequence"/>
</dbReference>
<protein>
    <submittedName>
        <fullName evidence="2">Uncharacterized conserved protein YjiS, DUF1127 family</fullName>
    </submittedName>
</protein>